<evidence type="ECO:0000313" key="2">
    <source>
        <dbReference type="EMBL" id="KAH0456924.1"/>
    </source>
</evidence>
<feature type="transmembrane region" description="Helical" evidence="1">
    <location>
        <begin position="190"/>
        <end position="208"/>
    </location>
</feature>
<name>A0AAV7GMQ6_DENCH</name>
<organism evidence="2 3">
    <name type="scientific">Dendrobium chrysotoxum</name>
    <name type="common">Orchid</name>
    <dbReference type="NCBI Taxonomy" id="161865"/>
    <lineage>
        <taxon>Eukaryota</taxon>
        <taxon>Viridiplantae</taxon>
        <taxon>Streptophyta</taxon>
        <taxon>Embryophyta</taxon>
        <taxon>Tracheophyta</taxon>
        <taxon>Spermatophyta</taxon>
        <taxon>Magnoliopsida</taxon>
        <taxon>Liliopsida</taxon>
        <taxon>Asparagales</taxon>
        <taxon>Orchidaceae</taxon>
        <taxon>Epidendroideae</taxon>
        <taxon>Malaxideae</taxon>
        <taxon>Dendrobiinae</taxon>
        <taxon>Dendrobium</taxon>
    </lineage>
</organism>
<protein>
    <submittedName>
        <fullName evidence="2">Uncharacterized protein</fullName>
    </submittedName>
</protein>
<keyword evidence="1" id="KW-0812">Transmembrane</keyword>
<reference evidence="2 3" key="1">
    <citation type="journal article" date="2021" name="Hortic Res">
        <title>Chromosome-scale assembly of the Dendrobium chrysotoxum genome enhances the understanding of orchid evolution.</title>
        <authorList>
            <person name="Zhang Y."/>
            <person name="Zhang G.Q."/>
            <person name="Zhang D."/>
            <person name="Liu X.D."/>
            <person name="Xu X.Y."/>
            <person name="Sun W.H."/>
            <person name="Yu X."/>
            <person name="Zhu X."/>
            <person name="Wang Z.W."/>
            <person name="Zhao X."/>
            <person name="Zhong W.Y."/>
            <person name="Chen H."/>
            <person name="Yin W.L."/>
            <person name="Huang T."/>
            <person name="Niu S.C."/>
            <person name="Liu Z.J."/>
        </authorList>
    </citation>
    <scope>NUCLEOTIDE SEQUENCE [LARGE SCALE GENOMIC DNA]</scope>
    <source>
        <strain evidence="2">Lindl</strain>
    </source>
</reference>
<keyword evidence="1" id="KW-1133">Transmembrane helix</keyword>
<keyword evidence="1" id="KW-0472">Membrane</keyword>
<dbReference type="Proteomes" id="UP000775213">
    <property type="component" value="Unassembled WGS sequence"/>
</dbReference>
<sequence length="268" mass="30472">MYSTSFSASGSTSLAASAEQKRSAHSANRGVFVLSRKFIPVIISTAFSQLMQEPRVMSTKSMVSSPKKLFPLLHLTKASSNSSSAKYSTYLVVDIGRPEANDCAIIGIGREDARARRSPDLVYVLHNDKRLADGFIPMDEYWNLLVDWIGLEKKLAFVRQIIWKQIMRNWLVGLNRAPFTEKDEIENTTLLSLALYVFLLLRYSVLVYRKTLANVLFTEKDEIENTTLLSLVLYVFLLLRYSVLVYRKTLAKLTIGSKICKFKECCKM</sequence>
<accession>A0AAV7GMQ6</accession>
<comment type="caution">
    <text evidence="2">The sequence shown here is derived from an EMBL/GenBank/DDBJ whole genome shotgun (WGS) entry which is preliminary data.</text>
</comment>
<dbReference type="AlphaFoldDB" id="A0AAV7GMQ6"/>
<evidence type="ECO:0000256" key="1">
    <source>
        <dbReference type="SAM" id="Phobius"/>
    </source>
</evidence>
<evidence type="ECO:0000313" key="3">
    <source>
        <dbReference type="Proteomes" id="UP000775213"/>
    </source>
</evidence>
<feature type="transmembrane region" description="Helical" evidence="1">
    <location>
        <begin position="228"/>
        <end position="246"/>
    </location>
</feature>
<gene>
    <name evidence="2" type="ORF">IEQ34_014831</name>
</gene>
<keyword evidence="3" id="KW-1185">Reference proteome</keyword>
<proteinExistence type="predicted"/>
<dbReference type="EMBL" id="JAGFBR010000013">
    <property type="protein sequence ID" value="KAH0456924.1"/>
    <property type="molecule type" value="Genomic_DNA"/>
</dbReference>